<organism evidence="1 2">
    <name type="scientific">Pectobacterium zantedeschiae</name>
    <dbReference type="NCBI Taxonomy" id="2034769"/>
    <lineage>
        <taxon>Bacteria</taxon>
        <taxon>Pseudomonadati</taxon>
        <taxon>Pseudomonadota</taxon>
        <taxon>Gammaproteobacteria</taxon>
        <taxon>Enterobacterales</taxon>
        <taxon>Pectobacteriaceae</taxon>
        <taxon>Pectobacterium</taxon>
    </lineage>
</organism>
<dbReference type="AlphaFoldDB" id="A0A9X8JKR1"/>
<name>A0A9X8JKR1_9GAMM</name>
<dbReference type="EMBL" id="NWTM01000001">
    <property type="protein sequence ID" value="RYC44613.1"/>
    <property type="molecule type" value="Genomic_DNA"/>
</dbReference>
<keyword evidence="2" id="KW-1185">Reference proteome</keyword>
<dbReference type="RefSeq" id="WP_129711368.1">
    <property type="nucleotide sequence ID" value="NZ_JBEHFA010000003.1"/>
</dbReference>
<proteinExistence type="predicted"/>
<comment type="caution">
    <text evidence="1">The sequence shown here is derived from an EMBL/GenBank/DDBJ whole genome shotgun (WGS) entry which is preliminary data.</text>
</comment>
<protein>
    <submittedName>
        <fullName evidence="1">Uncharacterized protein</fullName>
    </submittedName>
</protein>
<dbReference type="Proteomes" id="UP001138460">
    <property type="component" value="Unassembled WGS sequence"/>
</dbReference>
<dbReference type="OrthoDB" id="6905277at2"/>
<reference evidence="1 2" key="1">
    <citation type="journal article" date="2018" name="Syst. Appl. Microbiol.">
        <title>Pectobacterium zantedeschiae sp. nov. a new species of a soft rot pathogen isolated from Calla lily (Zantedeschia spp.).</title>
        <authorList>
            <person name="Waleron M."/>
            <person name="Misztak A."/>
            <person name="Waleron M."/>
            <person name="Franczuk M."/>
            <person name="Jonca J."/>
            <person name="Wielgomas B."/>
            <person name="Mikicinski A."/>
            <person name="Popovic T."/>
            <person name="Waleron K."/>
        </authorList>
    </citation>
    <scope>NUCLEOTIDE SEQUENCE [LARGE SCALE GENOMIC DNA]</scope>
    <source>
        <strain evidence="1 2">9M</strain>
    </source>
</reference>
<evidence type="ECO:0000313" key="1">
    <source>
        <dbReference type="EMBL" id="RYC44613.1"/>
    </source>
</evidence>
<gene>
    <name evidence="1" type="ORF">CLR69_06230</name>
</gene>
<accession>A0A9X8JKR1</accession>
<evidence type="ECO:0000313" key="2">
    <source>
        <dbReference type="Proteomes" id="UP001138460"/>
    </source>
</evidence>
<sequence>MQQGVGFFVKIFSSEEYRNEFIKGNLYMNPLKYFIDLEEEHSGNIGDKHEALSAWLQPSGMRMIFKFGDQEFEIPSSDIAAPIAIKRTHFDSVNVLCLMALHSHDISLDGRISAEQVELLKDYFAVPEDVVNLGEYAVVIPNTGLFLEKVQAASQHLVDNGEASEMIAKTVKYYDQSQTLSLTNEEEAIFHKQKSYEHQKEFRISLDRGKGEVSPYVLKVGDLTGVAHPIMTRDINSTFQLVITPDSE</sequence>